<dbReference type="Proteomes" id="UP000194546">
    <property type="component" value="Unassembled WGS sequence"/>
</dbReference>
<dbReference type="PANTHER" id="PTHR30349:SF90">
    <property type="entry name" value="TYROSINE RECOMBINASE XERD"/>
    <property type="match status" value="1"/>
</dbReference>
<accession>A0A242M913</accession>
<dbReference type="InterPro" id="IPR050090">
    <property type="entry name" value="Tyrosine_recombinase_XerCD"/>
</dbReference>
<dbReference type="RefSeq" id="WP_086383220.1">
    <property type="nucleotide sequence ID" value="NZ_NBTY01000191.1"/>
</dbReference>
<dbReference type="SUPFAM" id="SSF56349">
    <property type="entry name" value="DNA breaking-rejoining enzymes"/>
    <property type="match status" value="1"/>
</dbReference>
<keyword evidence="1" id="KW-0229">DNA integration</keyword>
<evidence type="ECO:0000256" key="2">
    <source>
        <dbReference type="ARBA" id="ARBA00023172"/>
    </source>
</evidence>
<evidence type="ECO:0000313" key="4">
    <source>
        <dbReference type="EMBL" id="OTP67726.1"/>
    </source>
</evidence>
<evidence type="ECO:0000259" key="3">
    <source>
        <dbReference type="PROSITE" id="PS51898"/>
    </source>
</evidence>
<dbReference type="CDD" id="cd01188">
    <property type="entry name" value="INT_RitA_C_like"/>
    <property type="match status" value="1"/>
</dbReference>
<dbReference type="GO" id="GO:0015074">
    <property type="term" value="P:DNA integration"/>
    <property type="evidence" value="ECO:0007669"/>
    <property type="project" value="UniProtKB-KW"/>
</dbReference>
<dbReference type="PANTHER" id="PTHR30349">
    <property type="entry name" value="PHAGE INTEGRASE-RELATED"/>
    <property type="match status" value="1"/>
</dbReference>
<dbReference type="InterPro" id="IPR013762">
    <property type="entry name" value="Integrase-like_cat_sf"/>
</dbReference>
<name>A0A242M913_CABSO</name>
<protein>
    <submittedName>
        <fullName evidence="4">Phage-related integrase</fullName>
    </submittedName>
</protein>
<feature type="domain" description="Tyr recombinase" evidence="3">
    <location>
        <begin position="228"/>
        <end position="410"/>
    </location>
</feature>
<dbReference type="EMBL" id="NBTY01000191">
    <property type="protein sequence ID" value="OTP67726.1"/>
    <property type="molecule type" value="Genomic_DNA"/>
</dbReference>
<reference evidence="4 5" key="1">
    <citation type="submission" date="2017-03" db="EMBL/GenBank/DDBJ databases">
        <title>Genome analysis of strain PAMC 26510.</title>
        <authorList>
            <person name="Oh H.-M."/>
            <person name="Yang J.-A."/>
        </authorList>
    </citation>
    <scope>NUCLEOTIDE SEQUENCE [LARGE SCALE GENOMIC DNA]</scope>
    <source>
        <strain evidence="4 5">PAMC 26510</strain>
    </source>
</reference>
<keyword evidence="2" id="KW-0233">DNA recombination</keyword>
<dbReference type="GO" id="GO:0003677">
    <property type="term" value="F:DNA binding"/>
    <property type="evidence" value="ECO:0007669"/>
    <property type="project" value="InterPro"/>
</dbReference>
<evidence type="ECO:0000313" key="5">
    <source>
        <dbReference type="Proteomes" id="UP000194546"/>
    </source>
</evidence>
<dbReference type="InterPro" id="IPR011010">
    <property type="entry name" value="DNA_brk_join_enz"/>
</dbReference>
<dbReference type="AlphaFoldDB" id="A0A242M913"/>
<dbReference type="Gene3D" id="1.10.443.10">
    <property type="entry name" value="Intergrase catalytic core"/>
    <property type="match status" value="1"/>
</dbReference>
<organism evidence="4 5">
    <name type="scientific">Caballeronia sordidicola</name>
    <name type="common">Burkholderia sordidicola</name>
    <dbReference type="NCBI Taxonomy" id="196367"/>
    <lineage>
        <taxon>Bacteria</taxon>
        <taxon>Pseudomonadati</taxon>
        <taxon>Pseudomonadota</taxon>
        <taxon>Betaproteobacteria</taxon>
        <taxon>Burkholderiales</taxon>
        <taxon>Burkholderiaceae</taxon>
        <taxon>Caballeronia</taxon>
    </lineage>
</organism>
<gene>
    <name evidence="4" type="ORF">PAMC26510_30305</name>
</gene>
<dbReference type="Pfam" id="PF00589">
    <property type="entry name" value="Phage_integrase"/>
    <property type="match status" value="1"/>
</dbReference>
<dbReference type="PROSITE" id="PS51898">
    <property type="entry name" value="TYR_RECOMBINASE"/>
    <property type="match status" value="1"/>
</dbReference>
<proteinExistence type="predicted"/>
<dbReference type="InterPro" id="IPR002104">
    <property type="entry name" value="Integrase_catalytic"/>
</dbReference>
<sequence>MGIVRRSHLADIDLFPDGPIGPCVGAFKQYLNQRRYAAKTVVTYLRCITHFARWAHFGHRRRQGIDEVLIAEFLDEHLPQCECPSPIRRDRGDHSAALGHLLVVLRAQGVIAVPANRATPVDEELRRYDEYMDHVRGLAPKTRSIALRIVGRLLTARFGKGAVDVAAIKPEHVRRFFAGQAKLYSKPANAGSVVASLRGYFRYRASLGDLVHGLIGAVSYPANWSLSSLPKSLTAEEVERLIRSLGQQGRSMRRADAIVRCALDLGLRSGEIARLSLDDIDWQAGTLVLRHTKGRREDMLPLPATTGEAIAVYLEQERPKTSNRAIFVRHIAPRDQPAGTDLVRKTIRQAFTRAGLPYTRSHLLRHTMANRLLASGSSLKEVADVLRHRSLNTTLIYAKLDSRKLIEVALPWPGSAA</sequence>
<comment type="caution">
    <text evidence="4">The sequence shown here is derived from an EMBL/GenBank/DDBJ whole genome shotgun (WGS) entry which is preliminary data.</text>
</comment>
<evidence type="ECO:0000256" key="1">
    <source>
        <dbReference type="ARBA" id="ARBA00022908"/>
    </source>
</evidence>
<dbReference type="GO" id="GO:0006310">
    <property type="term" value="P:DNA recombination"/>
    <property type="evidence" value="ECO:0007669"/>
    <property type="project" value="UniProtKB-KW"/>
</dbReference>